<dbReference type="NCBIfam" id="NF010372">
    <property type="entry name" value="PRK13798.1"/>
    <property type="match status" value="1"/>
</dbReference>
<proteinExistence type="predicted"/>
<accession>A0A6N8JCA6</accession>
<evidence type="ECO:0000256" key="3">
    <source>
        <dbReference type="ARBA" id="ARBA00012257"/>
    </source>
</evidence>
<dbReference type="InterPro" id="IPR017595">
    <property type="entry name" value="OHCU_decarboxylase-2"/>
</dbReference>
<dbReference type="GO" id="GO:0006144">
    <property type="term" value="P:purine nucleobase metabolic process"/>
    <property type="evidence" value="ECO:0007669"/>
    <property type="project" value="UniProtKB-KW"/>
</dbReference>
<dbReference type="EC" id="4.1.1.97" evidence="3"/>
<evidence type="ECO:0000256" key="6">
    <source>
        <dbReference type="ARBA" id="ARBA00023239"/>
    </source>
</evidence>
<comment type="catalytic activity">
    <reaction evidence="1">
        <text>5-hydroxy-2-oxo-4-ureido-2,5-dihydro-1H-imidazole-5-carboxylate + H(+) = (S)-allantoin + CO2</text>
        <dbReference type="Rhea" id="RHEA:26301"/>
        <dbReference type="ChEBI" id="CHEBI:15378"/>
        <dbReference type="ChEBI" id="CHEBI:15678"/>
        <dbReference type="ChEBI" id="CHEBI:16526"/>
        <dbReference type="ChEBI" id="CHEBI:58639"/>
        <dbReference type="EC" id="4.1.1.97"/>
    </reaction>
</comment>
<dbReference type="GO" id="GO:0019628">
    <property type="term" value="P:urate catabolic process"/>
    <property type="evidence" value="ECO:0007669"/>
    <property type="project" value="TreeGrafter"/>
</dbReference>
<dbReference type="AlphaFoldDB" id="A0A6N8JCA6"/>
<comment type="pathway">
    <text evidence="2">Purine metabolism; urate degradation; (S)-allantoin from urate: step 3/3.</text>
</comment>
<dbReference type="GO" id="GO:0051997">
    <property type="term" value="F:2-oxo-4-hydroxy-4-carboxy-5-ureidoimidazoline decarboxylase activity"/>
    <property type="evidence" value="ECO:0007669"/>
    <property type="project" value="UniProtKB-EC"/>
</dbReference>
<keyword evidence="4" id="KW-0659">Purine metabolism</keyword>
<comment type="caution">
    <text evidence="8">The sequence shown here is derived from an EMBL/GenBank/DDBJ whole genome shotgun (WGS) entry which is preliminary data.</text>
</comment>
<keyword evidence="6 8" id="KW-0456">Lyase</keyword>
<gene>
    <name evidence="8" type="primary">uraD</name>
    <name evidence="8" type="ORF">GO495_14275</name>
</gene>
<sequence length="157" mass="17935">MRLNDLPEEQLKTALTQCCGSTAWVRKMLDIFPVKDEAALLAAATLLWHQCTEKDWLEAFDHHPKIGDRTNNKWASEEQSSVADTTTTVLKDLEEGNRLYLEKFGYIFIVCATGKPAEEMLSLLQKRLSNPPEKEIKTAMEEQDKITRIRLQKLLAS</sequence>
<feature type="domain" description="Oxo-4-hydroxy-4-carboxy-5-ureidoimidazoline decarboxylase" evidence="7">
    <location>
        <begin position="4"/>
        <end position="152"/>
    </location>
</feature>
<dbReference type="Pfam" id="PF09349">
    <property type="entry name" value="OHCU_decarbox"/>
    <property type="match status" value="1"/>
</dbReference>
<keyword evidence="5" id="KW-0210">Decarboxylase</keyword>
<evidence type="ECO:0000259" key="7">
    <source>
        <dbReference type="Pfam" id="PF09349"/>
    </source>
</evidence>
<organism evidence="8 9">
    <name type="scientific">Chitinophaga oryziterrae</name>
    <dbReference type="NCBI Taxonomy" id="1031224"/>
    <lineage>
        <taxon>Bacteria</taxon>
        <taxon>Pseudomonadati</taxon>
        <taxon>Bacteroidota</taxon>
        <taxon>Chitinophagia</taxon>
        <taxon>Chitinophagales</taxon>
        <taxon>Chitinophagaceae</taxon>
        <taxon>Chitinophaga</taxon>
    </lineage>
</organism>
<keyword evidence="9" id="KW-1185">Reference proteome</keyword>
<evidence type="ECO:0000313" key="8">
    <source>
        <dbReference type="EMBL" id="MVT41752.1"/>
    </source>
</evidence>
<dbReference type="OrthoDB" id="9800909at2"/>
<dbReference type="PANTHER" id="PTHR43466:SF1">
    <property type="entry name" value="2-OXO-4-HYDROXY-4-CARBOXY-5-UREIDOIMIDAZOLINE DECARBOXYLASE-RELATED"/>
    <property type="match status" value="1"/>
</dbReference>
<dbReference type="PANTHER" id="PTHR43466">
    <property type="entry name" value="2-OXO-4-HYDROXY-4-CARBOXY-5-UREIDOIMIDAZOLINE DECARBOXYLASE-RELATED"/>
    <property type="match status" value="1"/>
</dbReference>
<evidence type="ECO:0000256" key="5">
    <source>
        <dbReference type="ARBA" id="ARBA00022793"/>
    </source>
</evidence>
<name>A0A6N8JCA6_9BACT</name>
<dbReference type="EMBL" id="WRXO01000003">
    <property type="protein sequence ID" value="MVT41752.1"/>
    <property type="molecule type" value="Genomic_DNA"/>
</dbReference>
<dbReference type="SUPFAM" id="SSF158694">
    <property type="entry name" value="UraD-Like"/>
    <property type="match status" value="1"/>
</dbReference>
<dbReference type="Proteomes" id="UP000468388">
    <property type="component" value="Unassembled WGS sequence"/>
</dbReference>
<dbReference type="RefSeq" id="WP_157300378.1">
    <property type="nucleotide sequence ID" value="NZ_BAAAZB010000006.1"/>
</dbReference>
<evidence type="ECO:0000313" key="9">
    <source>
        <dbReference type="Proteomes" id="UP000468388"/>
    </source>
</evidence>
<dbReference type="NCBIfam" id="TIGR03180">
    <property type="entry name" value="UraD_2"/>
    <property type="match status" value="1"/>
</dbReference>
<dbReference type="InterPro" id="IPR036778">
    <property type="entry name" value="OHCU_decarboxylase_sf"/>
</dbReference>
<evidence type="ECO:0000256" key="4">
    <source>
        <dbReference type="ARBA" id="ARBA00022631"/>
    </source>
</evidence>
<dbReference type="Gene3D" id="1.10.3330.10">
    <property type="entry name" value="Oxo-4-hydroxy-4-carboxy-5-ureidoimidazoline decarboxylase"/>
    <property type="match status" value="1"/>
</dbReference>
<reference evidence="8 9" key="1">
    <citation type="submission" date="2019-12" db="EMBL/GenBank/DDBJ databases">
        <title>The draft genomic sequence of strain Chitinophaga oryziterrae JCM 16595.</title>
        <authorList>
            <person name="Zhang X."/>
        </authorList>
    </citation>
    <scope>NUCLEOTIDE SEQUENCE [LARGE SCALE GENOMIC DNA]</scope>
    <source>
        <strain evidence="8 9">JCM 16595</strain>
    </source>
</reference>
<evidence type="ECO:0000256" key="1">
    <source>
        <dbReference type="ARBA" id="ARBA00001163"/>
    </source>
</evidence>
<evidence type="ECO:0000256" key="2">
    <source>
        <dbReference type="ARBA" id="ARBA00004754"/>
    </source>
</evidence>
<dbReference type="InterPro" id="IPR018020">
    <property type="entry name" value="OHCU_decarboxylase"/>
</dbReference>
<protein>
    <recommendedName>
        <fullName evidence="3">2-oxo-4-hydroxy-4-carboxy-5-ureidoimidazoline decarboxylase</fullName>
        <ecNumber evidence="3">4.1.1.97</ecNumber>
    </recommendedName>
</protein>